<proteinExistence type="predicted"/>
<dbReference type="RefSeq" id="WP_214479032.1">
    <property type="nucleotide sequence ID" value="NZ_CP071710.1"/>
</dbReference>
<sequence>MWDKLKVLADFLQTDEAELKMWNDDSITFYNNDRFEYILKRRKSNTYMEFLGKHKGFFIYKN</sequence>
<geneLocation type="plasmid" evidence="1 2">
    <name>p_unnamed</name>
</geneLocation>
<name>A0ABX8FIV0_9BACI</name>
<keyword evidence="1" id="KW-0614">Plasmid</keyword>
<evidence type="ECO:0000313" key="1">
    <source>
        <dbReference type="EMBL" id="QVY63972.1"/>
    </source>
</evidence>
<dbReference type="EMBL" id="CP071710">
    <property type="protein sequence ID" value="QVY63972.1"/>
    <property type="molecule type" value="Genomic_DNA"/>
</dbReference>
<dbReference type="Proteomes" id="UP000679247">
    <property type="component" value="Plasmid p_unnamed"/>
</dbReference>
<evidence type="ECO:0000313" key="2">
    <source>
        <dbReference type="Proteomes" id="UP000679247"/>
    </source>
</evidence>
<gene>
    <name evidence="1" type="ORF">J1899_22300</name>
</gene>
<protein>
    <submittedName>
        <fullName evidence="1">Uncharacterized protein</fullName>
    </submittedName>
</protein>
<reference evidence="1 2" key="1">
    <citation type="submission" date="2021-03" db="EMBL/GenBank/DDBJ databases">
        <title>The first data on the complete genome of the tetrodotoxin-producing bacterium.</title>
        <authorList>
            <person name="Melnikova D.I."/>
            <person name="Nijland R."/>
            <person name="Magarlamov T.Y."/>
        </authorList>
    </citation>
    <scope>NUCLEOTIDE SEQUENCE [LARGE SCALE GENOMIC DNA]</scope>
    <source>
        <strain evidence="1 2">1839</strain>
        <plasmid evidence="1 2">p_unnamed</plasmid>
    </source>
</reference>
<organism evidence="1 2">
    <name type="scientific">Cytobacillus gottheilii</name>
    <dbReference type="NCBI Taxonomy" id="859144"/>
    <lineage>
        <taxon>Bacteria</taxon>
        <taxon>Bacillati</taxon>
        <taxon>Bacillota</taxon>
        <taxon>Bacilli</taxon>
        <taxon>Bacillales</taxon>
        <taxon>Bacillaceae</taxon>
        <taxon>Cytobacillus</taxon>
    </lineage>
</organism>
<accession>A0ABX8FIV0</accession>
<keyword evidence="2" id="KW-1185">Reference proteome</keyword>